<protein>
    <submittedName>
        <fullName evidence="1">Uncharacterized protein</fullName>
    </submittedName>
</protein>
<organism evidence="1 2">
    <name type="scientific">Arctium lappa</name>
    <name type="common">Greater burdock</name>
    <name type="synonym">Lappa major</name>
    <dbReference type="NCBI Taxonomy" id="4217"/>
    <lineage>
        <taxon>Eukaryota</taxon>
        <taxon>Viridiplantae</taxon>
        <taxon>Streptophyta</taxon>
        <taxon>Embryophyta</taxon>
        <taxon>Tracheophyta</taxon>
        <taxon>Spermatophyta</taxon>
        <taxon>Magnoliopsida</taxon>
        <taxon>eudicotyledons</taxon>
        <taxon>Gunneridae</taxon>
        <taxon>Pentapetalae</taxon>
        <taxon>asterids</taxon>
        <taxon>campanulids</taxon>
        <taxon>Asterales</taxon>
        <taxon>Asteraceae</taxon>
        <taxon>Carduoideae</taxon>
        <taxon>Cardueae</taxon>
        <taxon>Arctiinae</taxon>
        <taxon>Arctium</taxon>
    </lineage>
</organism>
<evidence type="ECO:0000313" key="2">
    <source>
        <dbReference type="Proteomes" id="UP001055879"/>
    </source>
</evidence>
<sequence length="92" mass="10361">MKLLGTIPLMIQSIRIPAQKRKQNSFLVEALPTNNDLVLKLSGQNSGQNWLHSQLLSDETSWHNTFNDPINKDPRTEKEAKLLSGGILQLLL</sequence>
<accession>A0ACB8XPC5</accession>
<dbReference type="EMBL" id="CM042062">
    <property type="protein sequence ID" value="KAI3669913.1"/>
    <property type="molecule type" value="Genomic_DNA"/>
</dbReference>
<evidence type="ECO:0000313" key="1">
    <source>
        <dbReference type="EMBL" id="KAI3669913.1"/>
    </source>
</evidence>
<reference evidence="2" key="1">
    <citation type="journal article" date="2022" name="Mol. Ecol. Resour.">
        <title>The genomes of chicory, endive, great burdock and yacon provide insights into Asteraceae palaeo-polyploidization history and plant inulin production.</title>
        <authorList>
            <person name="Fan W."/>
            <person name="Wang S."/>
            <person name="Wang H."/>
            <person name="Wang A."/>
            <person name="Jiang F."/>
            <person name="Liu H."/>
            <person name="Zhao H."/>
            <person name="Xu D."/>
            <person name="Zhang Y."/>
        </authorList>
    </citation>
    <scope>NUCLEOTIDE SEQUENCE [LARGE SCALE GENOMIC DNA]</scope>
    <source>
        <strain evidence="2">cv. Niubang</strain>
    </source>
</reference>
<proteinExistence type="predicted"/>
<comment type="caution">
    <text evidence="1">The sequence shown here is derived from an EMBL/GenBank/DDBJ whole genome shotgun (WGS) entry which is preliminary data.</text>
</comment>
<dbReference type="Proteomes" id="UP001055879">
    <property type="component" value="Linkage Group LG16"/>
</dbReference>
<keyword evidence="2" id="KW-1185">Reference proteome</keyword>
<name>A0ACB8XPC5_ARCLA</name>
<reference evidence="1 2" key="2">
    <citation type="journal article" date="2022" name="Mol. Ecol. Resour.">
        <title>The genomes of chicory, endive, great burdock and yacon provide insights into Asteraceae paleo-polyploidization history and plant inulin production.</title>
        <authorList>
            <person name="Fan W."/>
            <person name="Wang S."/>
            <person name="Wang H."/>
            <person name="Wang A."/>
            <person name="Jiang F."/>
            <person name="Liu H."/>
            <person name="Zhao H."/>
            <person name="Xu D."/>
            <person name="Zhang Y."/>
        </authorList>
    </citation>
    <scope>NUCLEOTIDE SEQUENCE [LARGE SCALE GENOMIC DNA]</scope>
    <source>
        <strain evidence="2">cv. Niubang</strain>
    </source>
</reference>
<gene>
    <name evidence="1" type="ORF">L6452_41393</name>
</gene>